<proteinExistence type="predicted"/>
<gene>
    <name evidence="2" type="ORF">GCK32_008139</name>
</gene>
<evidence type="ECO:0000313" key="2">
    <source>
        <dbReference type="EMBL" id="KAK5986768.1"/>
    </source>
</evidence>
<evidence type="ECO:0000256" key="1">
    <source>
        <dbReference type="SAM" id="MobiDB-lite"/>
    </source>
</evidence>
<name>A0AAN8GFB8_TRICO</name>
<keyword evidence="3" id="KW-1185">Reference proteome</keyword>
<accession>A0AAN8GFB8</accession>
<feature type="region of interest" description="Disordered" evidence="1">
    <location>
        <begin position="127"/>
        <end position="159"/>
    </location>
</feature>
<dbReference type="Proteomes" id="UP001331761">
    <property type="component" value="Unassembled WGS sequence"/>
</dbReference>
<protein>
    <submittedName>
        <fullName evidence="2">Uncharacterized protein</fullName>
    </submittedName>
</protein>
<reference evidence="2 3" key="1">
    <citation type="submission" date="2019-10" db="EMBL/GenBank/DDBJ databases">
        <title>Assembly and Annotation for the nematode Trichostrongylus colubriformis.</title>
        <authorList>
            <person name="Martin J."/>
        </authorList>
    </citation>
    <scope>NUCLEOTIDE SEQUENCE [LARGE SCALE GENOMIC DNA]</scope>
    <source>
        <strain evidence="2">G859</strain>
        <tissue evidence="2">Whole worm</tissue>
    </source>
</reference>
<feature type="compositionally biased region" description="Basic and acidic residues" evidence="1">
    <location>
        <begin position="147"/>
        <end position="159"/>
    </location>
</feature>
<evidence type="ECO:0000313" key="3">
    <source>
        <dbReference type="Proteomes" id="UP001331761"/>
    </source>
</evidence>
<dbReference type="AlphaFoldDB" id="A0AAN8GFB8"/>
<organism evidence="2 3">
    <name type="scientific">Trichostrongylus colubriformis</name>
    <name type="common">Black scour worm</name>
    <dbReference type="NCBI Taxonomy" id="6319"/>
    <lineage>
        <taxon>Eukaryota</taxon>
        <taxon>Metazoa</taxon>
        <taxon>Ecdysozoa</taxon>
        <taxon>Nematoda</taxon>
        <taxon>Chromadorea</taxon>
        <taxon>Rhabditida</taxon>
        <taxon>Rhabditina</taxon>
        <taxon>Rhabditomorpha</taxon>
        <taxon>Strongyloidea</taxon>
        <taxon>Trichostrongylidae</taxon>
        <taxon>Trichostrongylus</taxon>
    </lineage>
</organism>
<dbReference type="EMBL" id="WIXE01000236">
    <property type="protein sequence ID" value="KAK5986768.1"/>
    <property type="molecule type" value="Genomic_DNA"/>
</dbReference>
<comment type="caution">
    <text evidence="2">The sequence shown here is derived from an EMBL/GenBank/DDBJ whole genome shotgun (WGS) entry which is preliminary data.</text>
</comment>
<sequence>MTSSLAARQGLLTRAGNRLSAILDEQAVLFATQEDSNEAKDIKELHGRIRTTKATLTVEVEKVEGALIKYSSTVDELPVGTPSKEEILKRAEANIDAAQEVLDRAHAALTKLLQLTMEEAAPIDATVKAAKRPEQAIKAKTTASKTVRPEKSKPAEDNK</sequence>